<evidence type="ECO:0000256" key="1">
    <source>
        <dbReference type="SAM" id="Phobius"/>
    </source>
</evidence>
<accession>A0A8S1R9B5</accession>
<feature type="chain" id="PRO_5035931644" description="MAM domain-containing protein" evidence="2">
    <location>
        <begin position="16"/>
        <end position="617"/>
    </location>
</feature>
<comment type="caution">
    <text evidence="4">The sequence shown here is derived from an EMBL/GenBank/DDBJ whole genome shotgun (WGS) entry which is preliminary data.</text>
</comment>
<sequence>MLCYIILLGLEVVLGQILNTPTFFNFNDHISTFITSKNESNISSTHNCLIVPCTVVPRQQNCMVITKLTYGGDCYTRPIQSSLNFTTEEDVVTLEFAYFAAHHPQSKSPYTGIVIGWTNDDDEFYWIAAEDIKLITSGVNQTNKYAQFVTINSLAENIWTKVRVHIRPNSTKPFRVIFEAFSAATDFAGQFLVTNISIFDRGICSEGCSSCLSYSECTSCEKGRLYRGVCVNDFCFYDAGTITANKISVGWISEQNALYGIVLKNIKIRECHMVKFIMNKANNNYIDGSNPNLAIYQYGFKIFENTLKTAGCQYSEKLPISNQAGYSCLFEFFLFLNNTSVDLVNITWTQEFYYPNDSSIIVAGDIKADQVEFGVLAQSIQLNEASTKVEGKILLCQSSSCRSFYEEPQVLYLNEPFYILVMLDNKYMDFGADFKFQLVSAMVLGNGTSITLRTGNEKEKNMTATIYTFKVPAAVQNCTISITAQLVERDLEDNYPSESRRILLRRLLQSPNQTTQSANSGYSVSGNIKVESIEILPYWKVYPKDAPYIIIGVSAGLVIMAIIVYCACLTFNQTRGTNNSSQRNYAINNLTLVEDQKEIEEIRRIFSENNKNNGQQN</sequence>
<reference evidence="4" key="1">
    <citation type="submission" date="2021-01" db="EMBL/GenBank/DDBJ databases">
        <authorList>
            <consortium name="Genoscope - CEA"/>
            <person name="William W."/>
        </authorList>
    </citation>
    <scope>NUCLEOTIDE SEQUENCE</scope>
</reference>
<feature type="domain" description="MAM" evidence="3">
    <location>
        <begin position="159"/>
        <end position="206"/>
    </location>
</feature>
<dbReference type="InterPro" id="IPR000998">
    <property type="entry name" value="MAM_dom"/>
</dbReference>
<evidence type="ECO:0000313" key="4">
    <source>
        <dbReference type="EMBL" id="CAD8123943.1"/>
    </source>
</evidence>
<organism evidence="4 5">
    <name type="scientific">Paramecium sonneborni</name>
    <dbReference type="NCBI Taxonomy" id="65129"/>
    <lineage>
        <taxon>Eukaryota</taxon>
        <taxon>Sar</taxon>
        <taxon>Alveolata</taxon>
        <taxon>Ciliophora</taxon>
        <taxon>Intramacronucleata</taxon>
        <taxon>Oligohymenophorea</taxon>
        <taxon>Peniculida</taxon>
        <taxon>Parameciidae</taxon>
        <taxon>Paramecium</taxon>
    </lineage>
</organism>
<keyword evidence="5" id="KW-1185">Reference proteome</keyword>
<evidence type="ECO:0000259" key="3">
    <source>
        <dbReference type="PROSITE" id="PS50060"/>
    </source>
</evidence>
<dbReference type="AlphaFoldDB" id="A0A8S1R9B5"/>
<dbReference type="Proteomes" id="UP000692954">
    <property type="component" value="Unassembled WGS sequence"/>
</dbReference>
<name>A0A8S1R9B5_9CILI</name>
<keyword evidence="1" id="KW-0472">Membrane</keyword>
<feature type="transmembrane region" description="Helical" evidence="1">
    <location>
        <begin position="548"/>
        <end position="571"/>
    </location>
</feature>
<dbReference type="GO" id="GO:0016020">
    <property type="term" value="C:membrane"/>
    <property type="evidence" value="ECO:0007669"/>
    <property type="project" value="InterPro"/>
</dbReference>
<dbReference type="PROSITE" id="PS50060">
    <property type="entry name" value="MAM_2"/>
    <property type="match status" value="1"/>
</dbReference>
<proteinExistence type="predicted"/>
<keyword evidence="2" id="KW-0732">Signal</keyword>
<evidence type="ECO:0000313" key="5">
    <source>
        <dbReference type="Proteomes" id="UP000692954"/>
    </source>
</evidence>
<keyword evidence="1" id="KW-0812">Transmembrane</keyword>
<gene>
    <name evidence="4" type="ORF">PSON_ATCC_30995.1.T1480040</name>
</gene>
<keyword evidence="1" id="KW-1133">Transmembrane helix</keyword>
<protein>
    <recommendedName>
        <fullName evidence="3">MAM domain-containing protein</fullName>
    </recommendedName>
</protein>
<evidence type="ECO:0000256" key="2">
    <source>
        <dbReference type="SAM" id="SignalP"/>
    </source>
</evidence>
<dbReference type="EMBL" id="CAJJDN010000148">
    <property type="protein sequence ID" value="CAD8123943.1"/>
    <property type="molecule type" value="Genomic_DNA"/>
</dbReference>
<dbReference type="OrthoDB" id="295226at2759"/>
<feature type="signal peptide" evidence="2">
    <location>
        <begin position="1"/>
        <end position="15"/>
    </location>
</feature>